<gene>
    <name evidence="2" type="ORF">R3P38DRAFT_2765963</name>
</gene>
<organism evidence="2 3">
    <name type="scientific">Favolaschia claudopus</name>
    <dbReference type="NCBI Taxonomy" id="2862362"/>
    <lineage>
        <taxon>Eukaryota</taxon>
        <taxon>Fungi</taxon>
        <taxon>Dikarya</taxon>
        <taxon>Basidiomycota</taxon>
        <taxon>Agaricomycotina</taxon>
        <taxon>Agaricomycetes</taxon>
        <taxon>Agaricomycetidae</taxon>
        <taxon>Agaricales</taxon>
        <taxon>Marasmiineae</taxon>
        <taxon>Mycenaceae</taxon>
        <taxon>Favolaschia</taxon>
    </lineage>
</organism>
<feature type="region of interest" description="Disordered" evidence="1">
    <location>
        <begin position="80"/>
        <end position="190"/>
    </location>
</feature>
<feature type="region of interest" description="Disordered" evidence="1">
    <location>
        <begin position="1"/>
        <end position="29"/>
    </location>
</feature>
<evidence type="ECO:0000256" key="1">
    <source>
        <dbReference type="SAM" id="MobiDB-lite"/>
    </source>
</evidence>
<reference evidence="2 3" key="1">
    <citation type="journal article" date="2024" name="J Genomics">
        <title>Draft genome sequencing and assembly of Favolaschia claudopus CIRM-BRFM 2984 isolated from oak limbs.</title>
        <authorList>
            <person name="Navarro D."/>
            <person name="Drula E."/>
            <person name="Chaduli D."/>
            <person name="Cazenave R."/>
            <person name="Ahrendt S."/>
            <person name="Wang J."/>
            <person name="Lipzen A."/>
            <person name="Daum C."/>
            <person name="Barry K."/>
            <person name="Grigoriev I.V."/>
            <person name="Favel A."/>
            <person name="Rosso M.N."/>
            <person name="Martin F."/>
        </authorList>
    </citation>
    <scope>NUCLEOTIDE SEQUENCE [LARGE SCALE GENOMIC DNA]</scope>
    <source>
        <strain evidence="2 3">CIRM-BRFM 2984</strain>
    </source>
</reference>
<dbReference type="EMBL" id="JAWWNJ010000011">
    <property type="protein sequence ID" value="KAK7044298.1"/>
    <property type="molecule type" value="Genomic_DNA"/>
</dbReference>
<feature type="compositionally biased region" description="Basic and acidic residues" evidence="1">
    <location>
        <begin position="313"/>
        <end position="322"/>
    </location>
</feature>
<dbReference type="AlphaFoldDB" id="A0AAW0CZM7"/>
<accession>A0AAW0CZM7</accession>
<evidence type="ECO:0000313" key="3">
    <source>
        <dbReference type="Proteomes" id="UP001362999"/>
    </source>
</evidence>
<comment type="caution">
    <text evidence="2">The sequence shown here is derived from an EMBL/GenBank/DDBJ whole genome shotgun (WGS) entry which is preliminary data.</text>
</comment>
<name>A0AAW0CZM7_9AGAR</name>
<dbReference type="Proteomes" id="UP001362999">
    <property type="component" value="Unassembled WGS sequence"/>
</dbReference>
<sequence>MAGYDAAARREEQTLAIVENSDGQDEDNEKAFHSHRIFRADRATILINSARPTQMNDTRNSEIIYVRGGKEEAASAYANKQQNLTNKPGVTGKNSLCTHDRGSGNATQHTQRPHEAKYPLPRDEQNDDCKHRSGQHVGLSRSHRHKDLDTSVPAAPTLTVCTPGNTGHKPTGASKLPDVQASPKCRTKGNRWAQDKPTFFHVGASDTTAVKVSSLGNRKDRKMRAEEPSSYRKWSISTDTISTTKEVAESSQSTLAIDSRFAGRQHVAQHLVEKMQRLGPQKLYGHGLGAFHGYLDKLLRCVTSNHYRAPETRVIADDDAPTRADASTLDSSTDEVDPVVRSVEDPSEDKPQNLHRQQLVEGKSAFDASEHRKTNTVGIRAKNGHRYVTDPSGKHSPDVCTTRNINTIGRSTQRLALLSKLAFLPCYYKFSQDQLSETTVGRAHGSKGFRDGTKTHTPANIRAVEVL</sequence>
<feature type="region of interest" description="Disordered" evidence="1">
    <location>
        <begin position="313"/>
        <end position="338"/>
    </location>
</feature>
<proteinExistence type="predicted"/>
<feature type="compositionally biased region" description="Basic and acidic residues" evidence="1">
    <location>
        <begin position="112"/>
        <end position="131"/>
    </location>
</feature>
<protein>
    <submittedName>
        <fullName evidence="2">Uncharacterized protein</fullName>
    </submittedName>
</protein>
<feature type="compositionally biased region" description="Polar residues" evidence="1">
    <location>
        <begin position="80"/>
        <end position="97"/>
    </location>
</feature>
<evidence type="ECO:0000313" key="2">
    <source>
        <dbReference type="EMBL" id="KAK7044298.1"/>
    </source>
</evidence>
<keyword evidence="3" id="KW-1185">Reference proteome</keyword>